<accession>A0A381WNF9</accession>
<dbReference type="GO" id="GO:0005886">
    <property type="term" value="C:plasma membrane"/>
    <property type="evidence" value="ECO:0007669"/>
    <property type="project" value="TreeGrafter"/>
</dbReference>
<evidence type="ECO:0000256" key="1">
    <source>
        <dbReference type="ARBA" id="ARBA00022475"/>
    </source>
</evidence>
<gene>
    <name evidence="6" type="ORF">METZ01_LOCUS106675</name>
</gene>
<reference evidence="6" key="1">
    <citation type="submission" date="2018-05" db="EMBL/GenBank/DDBJ databases">
        <authorList>
            <person name="Lanie J.A."/>
            <person name="Ng W.-L."/>
            <person name="Kazmierczak K.M."/>
            <person name="Andrzejewski T.M."/>
            <person name="Davidsen T.M."/>
            <person name="Wayne K.J."/>
            <person name="Tettelin H."/>
            <person name="Glass J.I."/>
            <person name="Rusch D."/>
            <person name="Podicherti R."/>
            <person name="Tsui H.-C.T."/>
            <person name="Winkler M.E."/>
        </authorList>
    </citation>
    <scope>NUCLEOTIDE SEQUENCE</scope>
</reference>
<name>A0A381WNF9_9ZZZZ</name>
<feature type="non-terminal residue" evidence="6">
    <location>
        <position position="1"/>
    </location>
</feature>
<dbReference type="Gene3D" id="1.10.3730.20">
    <property type="match status" value="1"/>
</dbReference>
<dbReference type="SUPFAM" id="SSF103481">
    <property type="entry name" value="Multidrug resistance efflux transporter EmrE"/>
    <property type="match status" value="1"/>
</dbReference>
<dbReference type="AlphaFoldDB" id="A0A381WNF9"/>
<dbReference type="NCBIfam" id="NF002586">
    <property type="entry name" value="PRK02237.1"/>
    <property type="match status" value="1"/>
</dbReference>
<keyword evidence="2 5" id="KW-0812">Transmembrane</keyword>
<dbReference type="HAMAP" id="MF_00010">
    <property type="entry name" value="UPF0060"/>
    <property type="match status" value="1"/>
</dbReference>
<evidence type="ECO:0000313" key="6">
    <source>
        <dbReference type="EMBL" id="SVA53821.1"/>
    </source>
</evidence>
<sequence>VTSFAFYAIAAVAEIIGCFAFWAWLRLDKSVYWILPGIVSLIVFAVLLTRINSMFAGRTFAAYGGVYIVASLLWLWIIEGQRLDKWDILGAIICIAGAVLILFGHRQQV</sequence>
<feature type="transmembrane region" description="Helical" evidence="5">
    <location>
        <begin position="31"/>
        <end position="48"/>
    </location>
</feature>
<feature type="transmembrane region" description="Helical" evidence="5">
    <location>
        <begin position="88"/>
        <end position="105"/>
    </location>
</feature>
<keyword evidence="1" id="KW-1003">Cell membrane</keyword>
<dbReference type="InterPro" id="IPR037185">
    <property type="entry name" value="EmrE-like"/>
</dbReference>
<protein>
    <recommendedName>
        <fullName evidence="7">EamA domain-containing protein</fullName>
    </recommendedName>
</protein>
<dbReference type="PANTHER" id="PTHR36116">
    <property type="entry name" value="UPF0060 MEMBRANE PROTEIN YNFA"/>
    <property type="match status" value="1"/>
</dbReference>
<keyword evidence="3 5" id="KW-1133">Transmembrane helix</keyword>
<proteinExistence type="inferred from homology"/>
<evidence type="ECO:0000256" key="3">
    <source>
        <dbReference type="ARBA" id="ARBA00022989"/>
    </source>
</evidence>
<feature type="transmembrane region" description="Helical" evidence="5">
    <location>
        <begin position="60"/>
        <end position="76"/>
    </location>
</feature>
<dbReference type="InterPro" id="IPR003844">
    <property type="entry name" value="UPF0060"/>
</dbReference>
<keyword evidence="4 5" id="KW-0472">Membrane</keyword>
<evidence type="ECO:0000256" key="2">
    <source>
        <dbReference type="ARBA" id="ARBA00022692"/>
    </source>
</evidence>
<organism evidence="6">
    <name type="scientific">marine metagenome</name>
    <dbReference type="NCBI Taxonomy" id="408172"/>
    <lineage>
        <taxon>unclassified sequences</taxon>
        <taxon>metagenomes</taxon>
        <taxon>ecological metagenomes</taxon>
    </lineage>
</organism>
<evidence type="ECO:0000256" key="4">
    <source>
        <dbReference type="ARBA" id="ARBA00023136"/>
    </source>
</evidence>
<dbReference type="Pfam" id="PF02694">
    <property type="entry name" value="UPF0060"/>
    <property type="match status" value="1"/>
</dbReference>
<dbReference type="EMBL" id="UINC01012306">
    <property type="protein sequence ID" value="SVA53821.1"/>
    <property type="molecule type" value="Genomic_DNA"/>
</dbReference>
<dbReference type="PANTHER" id="PTHR36116:SF1">
    <property type="entry name" value="UPF0060 MEMBRANE PROTEIN YNFA"/>
    <property type="match status" value="1"/>
</dbReference>
<evidence type="ECO:0000256" key="5">
    <source>
        <dbReference type="SAM" id="Phobius"/>
    </source>
</evidence>
<feature type="transmembrane region" description="Helical" evidence="5">
    <location>
        <begin position="5"/>
        <end position="25"/>
    </location>
</feature>
<evidence type="ECO:0008006" key="7">
    <source>
        <dbReference type="Google" id="ProtNLM"/>
    </source>
</evidence>